<evidence type="ECO:0000256" key="6">
    <source>
        <dbReference type="SAM" id="Phobius"/>
    </source>
</evidence>
<dbReference type="InterPro" id="IPR018823">
    <property type="entry name" value="ArAE_2_N"/>
</dbReference>
<feature type="domain" description="DUF2421" evidence="7">
    <location>
        <begin position="1029"/>
        <end position="1200"/>
    </location>
</feature>
<dbReference type="PANTHER" id="PTHR47804:SF3">
    <property type="entry name" value="PROTEIN BRE4"/>
    <property type="match status" value="1"/>
</dbReference>
<keyword evidence="3 6" id="KW-1133">Transmembrane helix</keyword>
<gene>
    <name evidence="10" type="ORF">INT43_008323</name>
</gene>
<evidence type="ECO:0000313" key="11">
    <source>
        <dbReference type="Proteomes" id="UP000654370"/>
    </source>
</evidence>
<feature type="transmembrane region" description="Helical" evidence="6">
    <location>
        <begin position="330"/>
        <end position="349"/>
    </location>
</feature>
<comment type="caution">
    <text evidence="10">The sequence shown here is derived from an EMBL/GenBank/DDBJ whole genome shotgun (WGS) entry which is preliminary data.</text>
</comment>
<keyword evidence="11" id="KW-1185">Reference proteome</keyword>
<organism evidence="10 11">
    <name type="scientific">Mortierella isabellina</name>
    <name type="common">Filamentous fungus</name>
    <name type="synonym">Umbelopsis isabellina</name>
    <dbReference type="NCBI Taxonomy" id="91625"/>
    <lineage>
        <taxon>Eukaryota</taxon>
        <taxon>Fungi</taxon>
        <taxon>Fungi incertae sedis</taxon>
        <taxon>Mucoromycota</taxon>
        <taxon>Mucoromycotina</taxon>
        <taxon>Umbelopsidomycetes</taxon>
        <taxon>Umbelopsidales</taxon>
        <taxon>Umbelopsidaceae</taxon>
        <taxon>Umbelopsis</taxon>
    </lineage>
</organism>
<evidence type="ECO:0000256" key="4">
    <source>
        <dbReference type="ARBA" id="ARBA00023136"/>
    </source>
</evidence>
<feature type="transmembrane region" description="Helical" evidence="6">
    <location>
        <begin position="948"/>
        <end position="965"/>
    </location>
</feature>
<evidence type="ECO:0000259" key="7">
    <source>
        <dbReference type="Pfam" id="PF10334"/>
    </source>
</evidence>
<feature type="transmembrane region" description="Helical" evidence="6">
    <location>
        <begin position="236"/>
        <end position="259"/>
    </location>
</feature>
<evidence type="ECO:0000259" key="8">
    <source>
        <dbReference type="Pfam" id="PF10337"/>
    </source>
</evidence>
<comment type="subcellular location">
    <subcellularLocation>
        <location evidence="1">Membrane</location>
        <topology evidence="1">Multi-pass membrane protein</topology>
    </subcellularLocation>
</comment>
<dbReference type="InterPro" id="IPR052430">
    <property type="entry name" value="IVT-Associated"/>
</dbReference>
<keyword evidence="2 6" id="KW-0812">Transmembrane</keyword>
<feature type="transmembrane region" description="Helical" evidence="6">
    <location>
        <begin position="298"/>
        <end position="318"/>
    </location>
</feature>
<feature type="transmembrane region" description="Helical" evidence="6">
    <location>
        <begin position="190"/>
        <end position="216"/>
    </location>
</feature>
<feature type="domain" description="Putative ER transporter 6TM N-terminal" evidence="8">
    <location>
        <begin position="183"/>
        <end position="261"/>
    </location>
</feature>
<dbReference type="AlphaFoldDB" id="A0A8H7PCW6"/>
<dbReference type="Proteomes" id="UP000654370">
    <property type="component" value="Unassembled WGS sequence"/>
</dbReference>
<dbReference type="GO" id="GO:0016020">
    <property type="term" value="C:membrane"/>
    <property type="evidence" value="ECO:0007669"/>
    <property type="project" value="UniProtKB-SubCell"/>
</dbReference>
<evidence type="ECO:0000259" key="9">
    <source>
        <dbReference type="Pfam" id="PF13515"/>
    </source>
</evidence>
<protein>
    <recommendedName>
        <fullName evidence="12">ER transporter 6TM N-terminal domain-containing protein</fullName>
    </recommendedName>
</protein>
<feature type="region of interest" description="Disordered" evidence="5">
    <location>
        <begin position="488"/>
        <end position="509"/>
    </location>
</feature>
<feature type="non-terminal residue" evidence="10">
    <location>
        <position position="1"/>
    </location>
</feature>
<feature type="transmembrane region" description="Helical" evidence="6">
    <location>
        <begin position="970"/>
        <end position="988"/>
    </location>
</feature>
<feature type="transmembrane region" description="Helical" evidence="6">
    <location>
        <begin position="271"/>
        <end position="291"/>
    </location>
</feature>
<dbReference type="InterPro" id="IPR049453">
    <property type="entry name" value="Memb_transporter_dom"/>
</dbReference>
<keyword evidence="4 6" id="KW-0472">Membrane</keyword>
<feature type="domain" description="Integral membrane bound transporter" evidence="9">
    <location>
        <begin position="899"/>
        <end position="1020"/>
    </location>
</feature>
<evidence type="ECO:0000313" key="10">
    <source>
        <dbReference type="EMBL" id="KAG2171597.1"/>
    </source>
</evidence>
<feature type="region of interest" description="Disordered" evidence="5">
    <location>
        <begin position="85"/>
        <end position="146"/>
    </location>
</feature>
<dbReference type="OrthoDB" id="1924968at2759"/>
<evidence type="ECO:0000256" key="1">
    <source>
        <dbReference type="ARBA" id="ARBA00004141"/>
    </source>
</evidence>
<evidence type="ECO:0008006" key="12">
    <source>
        <dbReference type="Google" id="ProtNLM"/>
    </source>
</evidence>
<feature type="compositionally biased region" description="Polar residues" evidence="5">
    <location>
        <begin position="42"/>
        <end position="57"/>
    </location>
</feature>
<feature type="region of interest" description="Disordered" evidence="5">
    <location>
        <begin position="26"/>
        <end position="57"/>
    </location>
</feature>
<feature type="transmembrane region" description="Helical" evidence="6">
    <location>
        <begin position="1008"/>
        <end position="1028"/>
    </location>
</feature>
<sequence length="1265" mass="142682">MSEDNVHRPETPDPQTSWAFRKLADAGQITVMPSPSGDHSGRSSGAATGSNTPSSQVIMDQRDGYFDMEVFDPTQVTDPRFHSTLQHENHLSSNEQPDPHQDSTPVIHVDKGSKTPISNNSRTSFASMEPSHSSQSLHPNRIPLNDISQHNADQKESQPATQPPWKDRLLEKMHEKFPRRIVHRIIKATLAYVTCIVLCSIGAVAQALGPAAYLAITGSLFTHPGRTMGAQIDATITSVLGIALAICWALAGMAASIAYNRGYEHDLPNHQAGVAINAGFLIVGIMFAQILRMRFPKFQFFSLQFMIVQIFCNTKLINLTEMQPGGVLNFGIPLMLGAGVSLFYNLILWRETAVDGLGRALLDTVKGSQEMLKLITDQFELEFETADIDVDGVNTAAGKMRAGYTKIMTAYRDSKYELSHAYISPIKAKPIYKSLNSLTKHLGILGASFRSEKALFEAALKTYDEESDSDDDVTWRATAATNAHLDQVYGGSRSGASTPRHRRNNSEDMLDQNQLTVNSTSSMISALNMLAKNKPPKKRQKQIEFGDKQLFIMYIESLRDPLLVLAQESTRALNCVSAGVSYEWELDDVRQDGTHSWAYYLSHIFRSRKTKTSRKGSSTDGSVERHCSRHCDCPERMRAAIEKFDVDENKRMESLRQLRRKRDFVQLDLGLREEVFLVFFFIFCLREVAKELESLTSTLNDIKDTVDRSKNGRRKRHFYLPNLTGGNWVKWASFSSHQAVRDKGGHTLQHFRDNLPREKTSEFDEDVRLVKIQSNLSTARKRSQSVGAQSMRRRKSSRMVQTSDMERVHTIDETARGPNFRRESVLSIPDAIDEDIEAAPPPDAHKPRPPLNIRLRYFLWQVSRVLSSYDFKFAVKMATAVLILCLPAYIPSSQAWYASVRGQWASVTVIAIMNPTTGGTINGCLWRIVGTFVGVLVGWAALAVDPGPYATIFFGFILCIVFFYVHLATMFNRVAIVVLIAYEIVAVGERVNPLPGESIEQMVLKRTITMLVGIGTALIFNWFLWPFVARHQLRKALADVILELGEYYAFLISAFLYDDVHRLPAAEDIKSCDKQERNLQRAIVACRDLLDLTYHEPGLKAPFPTEFYNEMITTTQNLLDRLCNLRCAVVHMPIDVRKETVNADVYLYRRDMTAAFLLHFHTLAVSLKAKQSLPAYMPSARLARIRLINRRRENPTDAQESPVKFKNLTWFAMACSSEEIIEELEHLGLLIRYITGESKNSYMIRASGERLQERQKCAGYTFHDV</sequence>
<accession>A0A8H7PCW6</accession>
<evidence type="ECO:0000256" key="5">
    <source>
        <dbReference type="SAM" id="MobiDB-lite"/>
    </source>
</evidence>
<proteinExistence type="predicted"/>
<dbReference type="EMBL" id="JAEPQZ010000020">
    <property type="protein sequence ID" value="KAG2171597.1"/>
    <property type="molecule type" value="Genomic_DNA"/>
</dbReference>
<dbReference type="Pfam" id="PF13515">
    <property type="entry name" value="FUSC_2"/>
    <property type="match status" value="1"/>
</dbReference>
<dbReference type="PANTHER" id="PTHR47804">
    <property type="entry name" value="60S RIBOSOMAL PROTEIN L19"/>
    <property type="match status" value="1"/>
</dbReference>
<feature type="transmembrane region" description="Helical" evidence="6">
    <location>
        <begin position="873"/>
        <end position="890"/>
    </location>
</feature>
<dbReference type="InterPro" id="IPR018820">
    <property type="entry name" value="BRE4-related_DUF2421"/>
</dbReference>
<dbReference type="Pfam" id="PF10334">
    <property type="entry name" value="BRE4"/>
    <property type="match status" value="1"/>
</dbReference>
<feature type="region of interest" description="Disordered" evidence="5">
    <location>
        <begin position="780"/>
        <end position="804"/>
    </location>
</feature>
<evidence type="ECO:0000256" key="3">
    <source>
        <dbReference type="ARBA" id="ARBA00022989"/>
    </source>
</evidence>
<feature type="compositionally biased region" description="Polar residues" evidence="5">
    <location>
        <begin position="115"/>
        <end position="138"/>
    </location>
</feature>
<feature type="transmembrane region" description="Helical" evidence="6">
    <location>
        <begin position="925"/>
        <end position="942"/>
    </location>
</feature>
<name>A0A8H7PCW6_MORIS</name>
<reference evidence="10" key="1">
    <citation type="submission" date="2020-12" db="EMBL/GenBank/DDBJ databases">
        <title>Metabolic potential, ecology and presence of endohyphal bacteria is reflected in genomic diversity of Mucoromycotina.</title>
        <authorList>
            <person name="Muszewska A."/>
            <person name="Okrasinska A."/>
            <person name="Steczkiewicz K."/>
            <person name="Drgas O."/>
            <person name="Orlowska M."/>
            <person name="Perlinska-Lenart U."/>
            <person name="Aleksandrzak-Piekarczyk T."/>
            <person name="Szatraj K."/>
            <person name="Zielenkiewicz U."/>
            <person name="Pilsyk S."/>
            <person name="Malc E."/>
            <person name="Mieczkowski P."/>
            <person name="Kruszewska J.S."/>
            <person name="Biernat P."/>
            <person name="Pawlowska J."/>
        </authorList>
    </citation>
    <scope>NUCLEOTIDE SEQUENCE</scope>
    <source>
        <strain evidence="10">WA0000067209</strain>
    </source>
</reference>
<evidence type="ECO:0000256" key="2">
    <source>
        <dbReference type="ARBA" id="ARBA00022692"/>
    </source>
</evidence>
<dbReference type="Pfam" id="PF10337">
    <property type="entry name" value="ArAE_2_N"/>
    <property type="match status" value="1"/>
</dbReference>